<organism evidence="2 3">
    <name type="scientific">Besnoitia besnoiti</name>
    <name type="common">Apicomplexan protozoan</name>
    <dbReference type="NCBI Taxonomy" id="94643"/>
    <lineage>
        <taxon>Eukaryota</taxon>
        <taxon>Sar</taxon>
        <taxon>Alveolata</taxon>
        <taxon>Apicomplexa</taxon>
        <taxon>Conoidasida</taxon>
        <taxon>Coccidia</taxon>
        <taxon>Eucoccidiorida</taxon>
        <taxon>Eimeriorina</taxon>
        <taxon>Sarcocystidae</taxon>
        <taxon>Besnoitia</taxon>
    </lineage>
</organism>
<feature type="compositionally biased region" description="Basic and acidic residues" evidence="1">
    <location>
        <begin position="221"/>
        <end position="231"/>
    </location>
</feature>
<dbReference type="RefSeq" id="XP_029222280.1">
    <property type="nucleotide sequence ID" value="XM_029359367.1"/>
</dbReference>
<comment type="caution">
    <text evidence="2">The sequence shown here is derived from an EMBL/GenBank/DDBJ whole genome shotgun (WGS) entry which is preliminary data.</text>
</comment>
<keyword evidence="3" id="KW-1185">Reference proteome</keyword>
<dbReference type="GeneID" id="40305675"/>
<feature type="compositionally biased region" description="Pro residues" evidence="1">
    <location>
        <begin position="160"/>
        <end position="178"/>
    </location>
</feature>
<feature type="compositionally biased region" description="Basic and acidic residues" evidence="1">
    <location>
        <begin position="24"/>
        <end position="37"/>
    </location>
</feature>
<protein>
    <submittedName>
        <fullName evidence="2">Uncharacterized protein</fullName>
    </submittedName>
</protein>
<proteinExistence type="predicted"/>
<reference evidence="2 3" key="1">
    <citation type="submission" date="2017-09" db="EMBL/GenBank/DDBJ databases">
        <title>Genome sequencing of Besnoitia besnoiti strain Bb-Ger1.</title>
        <authorList>
            <person name="Schares G."/>
            <person name="Venepally P."/>
            <person name="Lorenzi H.A."/>
        </authorList>
    </citation>
    <scope>NUCLEOTIDE SEQUENCE [LARGE SCALE GENOMIC DNA]</scope>
    <source>
        <strain evidence="2 3">Bb-Ger1</strain>
    </source>
</reference>
<dbReference type="OrthoDB" id="333366at2759"/>
<dbReference type="KEGG" id="bbes:BESB_006120"/>
<name>A0A2A9MNU4_BESBE</name>
<dbReference type="VEuPathDB" id="ToxoDB:BESB_006120"/>
<feature type="compositionally biased region" description="Pro residues" evidence="1">
    <location>
        <begin position="209"/>
        <end position="219"/>
    </location>
</feature>
<feature type="compositionally biased region" description="Basic residues" evidence="1">
    <location>
        <begin position="14"/>
        <end position="23"/>
    </location>
</feature>
<evidence type="ECO:0000313" key="3">
    <source>
        <dbReference type="Proteomes" id="UP000224006"/>
    </source>
</evidence>
<evidence type="ECO:0000313" key="2">
    <source>
        <dbReference type="EMBL" id="PFH38271.1"/>
    </source>
</evidence>
<dbReference type="EMBL" id="NWUJ01000001">
    <property type="protein sequence ID" value="PFH38271.1"/>
    <property type="molecule type" value="Genomic_DNA"/>
</dbReference>
<dbReference type="STRING" id="94643.A0A2A9MNU4"/>
<dbReference type="Proteomes" id="UP000224006">
    <property type="component" value="Chromosome I"/>
</dbReference>
<sequence length="364" mass="40945">MARMKNPFAMCFSRGKKNRRKSAERRAAQEIPEKEGEKEQDDPAIPLRYPLFDPRAVKTRNEDLGDAPLSRPASIPREMATREHIELPVDDEDRFSPRSSPENEETPSLPVEPAQEHEPSPAASLPPEPRGDRSPAVSKPPSRQPTTATPQSPAAEETPAPQPVAPPPSPPRAATPPQEPEEVKTPQPPPPSPLRSAPPREEPGVQLPTPQPRSFPPTEPQESKASTERETSVFAPPVPVEEPQMSPFEKLESARECALSDSVPTAPHTPRGSPADDMARRIQAKLAELEKMQLDEVTYYHKKKRRRRLCRMRPKWRCVEQAIDCYADAHESFTEYCREKMKVHERKDCTICRVFDFSDVPLLQ</sequence>
<feature type="region of interest" description="Disordered" evidence="1">
    <location>
        <begin position="1"/>
        <end position="277"/>
    </location>
</feature>
<dbReference type="AlphaFoldDB" id="A0A2A9MNU4"/>
<evidence type="ECO:0000256" key="1">
    <source>
        <dbReference type="SAM" id="MobiDB-lite"/>
    </source>
</evidence>
<feature type="compositionally biased region" description="Low complexity" evidence="1">
    <location>
        <begin position="140"/>
        <end position="159"/>
    </location>
</feature>
<accession>A0A2A9MNU4</accession>
<gene>
    <name evidence="2" type="ORF">BESB_006120</name>
</gene>